<sequence length="324" mass="34784">MPERRPLAASALHRLAFRFTAHPSTFGSKCELTIQGGDMPDSFRHSLGTPTGGASTAPPDTAWPRTDATVHIDRSWSSWYGAHSGYVAALALTAMHDCLAGRTGHPVPVRTVGAHFLAPVDEDPLRFAPRVLREGRRTSMSSVIALQGGAPVLTGSAVFGRSGSGPAYTDLPVPPVPNPVDCPSFTLPRDLALFASHLEIHPATDARPLGGGERAELLAWIRFADHRPLEARTLVVLADALPPALFALWTAPRPVPTVELTVHFTDALDARPAQDWALVRIRTEHAGSDWAIENSAIWSTDGRLLALARQARAIREKFGAPRAG</sequence>
<proteinExistence type="predicted"/>
<dbReference type="Pfam" id="PF20789">
    <property type="entry name" value="4HBT_3C"/>
    <property type="match status" value="1"/>
</dbReference>
<reference evidence="4" key="2">
    <citation type="submission" date="2020-09" db="EMBL/GenBank/DDBJ databases">
        <authorList>
            <person name="Sun Q."/>
            <person name="Ohkuma M."/>
        </authorList>
    </citation>
    <scope>NUCLEOTIDE SEQUENCE</scope>
    <source>
        <strain evidence="4">JCM 3302</strain>
    </source>
</reference>
<name>A0A919A7F0_9ACTN</name>
<feature type="domain" description="Acyl-CoA thioesterase-like C-terminal" evidence="3">
    <location>
        <begin position="179"/>
        <end position="311"/>
    </location>
</feature>
<dbReference type="InterPro" id="IPR029069">
    <property type="entry name" value="HotDog_dom_sf"/>
</dbReference>
<dbReference type="Proteomes" id="UP000641386">
    <property type="component" value="Unassembled WGS sequence"/>
</dbReference>
<evidence type="ECO:0000259" key="2">
    <source>
        <dbReference type="Pfam" id="PF13622"/>
    </source>
</evidence>
<keyword evidence="5" id="KW-1185">Reference proteome</keyword>
<dbReference type="PANTHER" id="PTHR38110">
    <property type="entry name" value="CHROMOSOME 23, WHOLE GENOME SHOTGUN SEQUENCE"/>
    <property type="match status" value="1"/>
</dbReference>
<dbReference type="InterPro" id="IPR049450">
    <property type="entry name" value="ACOT8-like_C"/>
</dbReference>
<organism evidence="4 5">
    <name type="scientific">Streptomyces spiralis</name>
    <dbReference type="NCBI Taxonomy" id="66376"/>
    <lineage>
        <taxon>Bacteria</taxon>
        <taxon>Bacillati</taxon>
        <taxon>Actinomycetota</taxon>
        <taxon>Actinomycetes</taxon>
        <taxon>Kitasatosporales</taxon>
        <taxon>Streptomycetaceae</taxon>
        <taxon>Streptomyces</taxon>
    </lineage>
</organism>
<dbReference type="PANTHER" id="PTHR38110:SF1">
    <property type="entry name" value="THIOESTERASE DOMAIN-CONTAINING PROTEIN"/>
    <property type="match status" value="1"/>
</dbReference>
<evidence type="ECO:0000259" key="3">
    <source>
        <dbReference type="Pfam" id="PF20789"/>
    </source>
</evidence>
<dbReference type="InterPro" id="IPR042171">
    <property type="entry name" value="Acyl-CoA_hotdog"/>
</dbReference>
<dbReference type="InterPro" id="IPR049449">
    <property type="entry name" value="TesB_ACOT8-like_N"/>
</dbReference>
<evidence type="ECO:0000313" key="4">
    <source>
        <dbReference type="EMBL" id="GHE92220.1"/>
    </source>
</evidence>
<dbReference type="EMBL" id="BNBC01000030">
    <property type="protein sequence ID" value="GHE92220.1"/>
    <property type="molecule type" value="Genomic_DNA"/>
</dbReference>
<comment type="caution">
    <text evidence="4">The sequence shown here is derived from an EMBL/GenBank/DDBJ whole genome shotgun (WGS) entry which is preliminary data.</text>
</comment>
<feature type="domain" description="Acyl-CoA thioesterase-like N-terminal HotDog" evidence="2">
    <location>
        <begin position="74"/>
        <end position="160"/>
    </location>
</feature>
<dbReference type="InterPro" id="IPR052389">
    <property type="entry name" value="Sec_Metab_Biosynth-Assoc"/>
</dbReference>
<dbReference type="AlphaFoldDB" id="A0A919A7F0"/>
<dbReference type="Pfam" id="PF13622">
    <property type="entry name" value="4HBT_3"/>
    <property type="match status" value="1"/>
</dbReference>
<evidence type="ECO:0000313" key="5">
    <source>
        <dbReference type="Proteomes" id="UP000641386"/>
    </source>
</evidence>
<evidence type="ECO:0008006" key="6">
    <source>
        <dbReference type="Google" id="ProtNLM"/>
    </source>
</evidence>
<accession>A0A919A7F0</accession>
<gene>
    <name evidence="4" type="ORF">GCM10014715_55790</name>
</gene>
<evidence type="ECO:0000256" key="1">
    <source>
        <dbReference type="SAM" id="MobiDB-lite"/>
    </source>
</evidence>
<dbReference type="Gene3D" id="2.40.160.210">
    <property type="entry name" value="Acyl-CoA thioesterase, double hotdog domain"/>
    <property type="match status" value="1"/>
</dbReference>
<reference evidence="4" key="1">
    <citation type="journal article" date="2014" name="Int. J. Syst. Evol. Microbiol.">
        <title>Complete genome sequence of Corynebacterium casei LMG S-19264T (=DSM 44701T), isolated from a smear-ripened cheese.</title>
        <authorList>
            <consortium name="US DOE Joint Genome Institute (JGI-PGF)"/>
            <person name="Walter F."/>
            <person name="Albersmeier A."/>
            <person name="Kalinowski J."/>
            <person name="Ruckert C."/>
        </authorList>
    </citation>
    <scope>NUCLEOTIDE SEQUENCE</scope>
    <source>
        <strain evidence="4">JCM 3302</strain>
    </source>
</reference>
<dbReference type="SUPFAM" id="SSF54637">
    <property type="entry name" value="Thioesterase/thiol ester dehydrase-isomerase"/>
    <property type="match status" value="2"/>
</dbReference>
<feature type="region of interest" description="Disordered" evidence="1">
    <location>
        <begin position="41"/>
        <end position="61"/>
    </location>
</feature>
<protein>
    <recommendedName>
        <fullName evidence="6">Thioesterase family protein</fullName>
    </recommendedName>
</protein>